<dbReference type="SUPFAM" id="SSF50494">
    <property type="entry name" value="Trypsin-like serine proteases"/>
    <property type="match status" value="1"/>
</dbReference>
<dbReference type="OrthoDB" id="6608430at2759"/>
<evidence type="ECO:0000256" key="1">
    <source>
        <dbReference type="ARBA" id="ARBA00004613"/>
    </source>
</evidence>
<dbReference type="GO" id="GO:0004252">
    <property type="term" value="F:serine-type endopeptidase activity"/>
    <property type="evidence" value="ECO:0007669"/>
    <property type="project" value="InterPro"/>
</dbReference>
<evidence type="ECO:0000256" key="4">
    <source>
        <dbReference type="ARBA" id="ARBA00022801"/>
    </source>
</evidence>
<keyword evidence="2" id="KW-0964">Secreted</keyword>
<dbReference type="CDD" id="cd00190">
    <property type="entry name" value="Tryp_SPc"/>
    <property type="match status" value="1"/>
</dbReference>
<keyword evidence="6" id="KW-1015">Disulfide bond</keyword>
<keyword evidence="5 7" id="KW-0720">Serine protease</keyword>
<dbReference type="InterPro" id="IPR018114">
    <property type="entry name" value="TRYPSIN_HIS"/>
</dbReference>
<reference evidence="9" key="1">
    <citation type="journal article" date="2014" name="BMC Genomics">
        <title>Genomic insights into the serine protease gene family and expression profile analysis in the planthopper, Nilaparvata lugens.</title>
        <authorList>
            <person name="Bao Y.Y."/>
            <person name="Qin X."/>
            <person name="Yu B."/>
            <person name="Chen L.B."/>
            <person name="Wang Z.C."/>
            <person name="Zhang C.X."/>
        </authorList>
    </citation>
    <scope>NUCLEOTIDE SEQUENCE</scope>
</reference>
<dbReference type="GO" id="GO:0016485">
    <property type="term" value="P:protein processing"/>
    <property type="evidence" value="ECO:0007669"/>
    <property type="project" value="UniProtKB-ARBA"/>
</dbReference>
<dbReference type="FunFam" id="2.40.10.10:FF:000047">
    <property type="entry name" value="Trypsin eta"/>
    <property type="match status" value="1"/>
</dbReference>
<evidence type="ECO:0000313" key="9">
    <source>
        <dbReference type="EMBL" id="AID60344.1"/>
    </source>
</evidence>
<comment type="subcellular location">
    <subcellularLocation>
        <location evidence="1">Secreted</location>
    </subcellularLocation>
</comment>
<keyword evidence="4 7" id="KW-0378">Hydrolase</keyword>
<dbReference type="GO" id="GO:0005576">
    <property type="term" value="C:extracellular region"/>
    <property type="evidence" value="ECO:0007669"/>
    <property type="project" value="UniProtKB-SubCell"/>
</dbReference>
<evidence type="ECO:0000256" key="7">
    <source>
        <dbReference type="RuleBase" id="RU363034"/>
    </source>
</evidence>
<dbReference type="PROSITE" id="PS00135">
    <property type="entry name" value="TRYPSIN_SER"/>
    <property type="match status" value="1"/>
</dbReference>
<dbReference type="InterPro" id="IPR001254">
    <property type="entry name" value="Trypsin_dom"/>
</dbReference>
<evidence type="ECO:0000256" key="6">
    <source>
        <dbReference type="ARBA" id="ARBA00023157"/>
    </source>
</evidence>
<sequence>MEPFFKQIGLRLQVSNMTQFHCFLGVFLALLMIKGIPASIIDDRIVDGYLAKPGEFPHQVSLREKFTNDHFCGGSIIDHYHIVTAAHCVEDDPVPPFNFTVSYGSINLNDNKNTVYNSPRKVFVHPAFSLSTRHRDIAIVKLKKRINYNKFIQPIRLNSRNITNGQRCVVSGWGRWVSTNFTQHPELKAAHVHIVDVMECKRNYSDTKWKMDPKTIVCAGNSNGGNNTCRGDSGGPLTCKNKMVGLSSWGRGCGLPGYPKVFTKVRSHLRWIRKCGARPLYGYNSNSLISDELQLENDENDYE</sequence>
<organism evidence="9">
    <name type="scientific">Nilaparvata lugens</name>
    <name type="common">Brown planthopper</name>
    <dbReference type="NCBI Taxonomy" id="108931"/>
    <lineage>
        <taxon>Eukaryota</taxon>
        <taxon>Metazoa</taxon>
        <taxon>Ecdysozoa</taxon>
        <taxon>Arthropoda</taxon>
        <taxon>Hexapoda</taxon>
        <taxon>Insecta</taxon>
        <taxon>Pterygota</taxon>
        <taxon>Neoptera</taxon>
        <taxon>Paraneoptera</taxon>
        <taxon>Hemiptera</taxon>
        <taxon>Auchenorrhyncha</taxon>
        <taxon>Fulgoroidea</taxon>
        <taxon>Delphacidae</taxon>
        <taxon>Delphacinae</taxon>
        <taxon>Nilaparvata</taxon>
    </lineage>
</organism>
<dbReference type="PRINTS" id="PR00722">
    <property type="entry name" value="CHYMOTRYPSIN"/>
</dbReference>
<proteinExistence type="evidence at transcript level"/>
<feature type="domain" description="Peptidase S1" evidence="8">
    <location>
        <begin position="45"/>
        <end position="277"/>
    </location>
</feature>
<evidence type="ECO:0000256" key="2">
    <source>
        <dbReference type="ARBA" id="ARBA00022525"/>
    </source>
</evidence>
<evidence type="ECO:0000256" key="5">
    <source>
        <dbReference type="ARBA" id="ARBA00022825"/>
    </source>
</evidence>
<dbReference type="SMART" id="SM00020">
    <property type="entry name" value="Tryp_SPc"/>
    <property type="match status" value="1"/>
</dbReference>
<dbReference type="InterPro" id="IPR033116">
    <property type="entry name" value="TRYPSIN_SER"/>
</dbReference>
<dbReference type="PROSITE" id="PS00134">
    <property type="entry name" value="TRYPSIN_HIS"/>
    <property type="match status" value="1"/>
</dbReference>
<dbReference type="PANTHER" id="PTHR24252">
    <property type="entry name" value="ACROSIN-RELATED"/>
    <property type="match status" value="1"/>
</dbReference>
<protein>
    <submittedName>
        <fullName evidence="9">Trypsin-10</fullName>
    </submittedName>
</protein>
<dbReference type="PROSITE" id="PS50240">
    <property type="entry name" value="TRYPSIN_DOM"/>
    <property type="match status" value="1"/>
</dbReference>
<reference evidence="9" key="2">
    <citation type="submission" date="2014-02" db="EMBL/GenBank/DDBJ databases">
        <authorList>
            <person name="Bao Y.-Y."/>
            <person name="Zhang C.-X."/>
        </authorList>
    </citation>
    <scope>NUCLEOTIDE SEQUENCE</scope>
</reference>
<dbReference type="Pfam" id="PF00089">
    <property type="entry name" value="Trypsin"/>
    <property type="match status" value="1"/>
</dbReference>
<dbReference type="PANTHER" id="PTHR24252:SF7">
    <property type="entry name" value="HYALIN"/>
    <property type="match status" value="1"/>
</dbReference>
<dbReference type="EMBL" id="KJ512121">
    <property type="protein sequence ID" value="AID60344.1"/>
    <property type="molecule type" value="mRNA"/>
</dbReference>
<evidence type="ECO:0000259" key="8">
    <source>
        <dbReference type="PROSITE" id="PS50240"/>
    </source>
</evidence>
<dbReference type="AlphaFoldDB" id="A0A068FBA5"/>
<dbReference type="InterPro" id="IPR009003">
    <property type="entry name" value="Peptidase_S1_PA"/>
</dbReference>
<dbReference type="InterPro" id="IPR043504">
    <property type="entry name" value="Peptidase_S1_PA_chymotrypsin"/>
</dbReference>
<dbReference type="InterPro" id="IPR001314">
    <property type="entry name" value="Peptidase_S1A"/>
</dbReference>
<keyword evidence="3 7" id="KW-0645">Protease</keyword>
<evidence type="ECO:0000256" key="3">
    <source>
        <dbReference type="ARBA" id="ARBA00022670"/>
    </source>
</evidence>
<name>A0A068FBA5_NILLU</name>
<accession>A0A068FBA5</accession>
<dbReference type="Gene3D" id="2.40.10.10">
    <property type="entry name" value="Trypsin-like serine proteases"/>
    <property type="match status" value="1"/>
</dbReference>